<feature type="compositionally biased region" description="Polar residues" evidence="1">
    <location>
        <begin position="212"/>
        <end position="222"/>
    </location>
</feature>
<feature type="compositionally biased region" description="Low complexity" evidence="1">
    <location>
        <begin position="231"/>
        <end position="247"/>
    </location>
</feature>
<sequence length="422" mass="46658">MTFPGLRKSSSFSVKLDILKSIQMRGIGLSGPCQTPDFVPASLYLKAQKSDLNNAEGDDTTVSESMLDLLEPPISAPTSPVNKPTRRSQLMDFEVKLRRGKFGFGLRLIGGAEEGTQVQVGALTPGGSAENSGQIYPGDLIIAINGISVLGATHKTVIRLLDTLSRDLSGNISFDLVITLSLRGYRASQKNGEYEAAIGHFGSSPTCASIHQLSSQPRSVGDSSSEESLHSKLSSPQSNSSSPIRRLTSPRRPTRPIPLIYKVELHRRFDESFGFSVDRLFSPHRGCHIESITPGGPADRSKRLQIGDKIIEINGHSLALQPHETTIEQLCTKRHRIQLTIEKKESRNSFQIPVLELNENSERSERRSREHPPVPRSCLLEAVPEAYDSYWDSRCVSKCNSVLFVFYVVFQKDYVESLIIQI</sequence>
<dbReference type="PROSITE" id="PS50106">
    <property type="entry name" value="PDZ"/>
    <property type="match status" value="2"/>
</dbReference>
<dbReference type="CDD" id="cd00136">
    <property type="entry name" value="PDZ_canonical"/>
    <property type="match status" value="1"/>
</dbReference>
<dbReference type="SUPFAM" id="SSF50156">
    <property type="entry name" value="PDZ domain-like"/>
    <property type="match status" value="2"/>
</dbReference>
<protein>
    <submittedName>
        <fullName evidence="3">PDZ domain-containing protein</fullName>
    </submittedName>
</protein>
<dbReference type="PANTHER" id="PTHR10316:SF40">
    <property type="entry name" value="LD27118P"/>
    <property type="match status" value="1"/>
</dbReference>
<dbReference type="PANTHER" id="PTHR10316">
    <property type="entry name" value="MEMBRANE ASSOCIATED GUANYLATE KINASE-RELATED"/>
    <property type="match status" value="1"/>
</dbReference>
<accession>A0A5K3G1R9</accession>
<feature type="region of interest" description="Disordered" evidence="1">
    <location>
        <begin position="212"/>
        <end position="253"/>
    </location>
</feature>
<dbReference type="SMART" id="SM00228">
    <property type="entry name" value="PDZ"/>
    <property type="match status" value="2"/>
</dbReference>
<evidence type="ECO:0000256" key="1">
    <source>
        <dbReference type="SAM" id="MobiDB-lite"/>
    </source>
</evidence>
<reference evidence="3" key="1">
    <citation type="submission" date="2019-11" db="UniProtKB">
        <authorList>
            <consortium name="WormBaseParasite"/>
        </authorList>
    </citation>
    <scope>IDENTIFICATION</scope>
</reference>
<evidence type="ECO:0000313" key="3">
    <source>
        <dbReference type="WBParaSite" id="MCU_012921-RA"/>
    </source>
</evidence>
<organism evidence="3">
    <name type="scientific">Mesocestoides corti</name>
    <name type="common">Flatworm</name>
    <dbReference type="NCBI Taxonomy" id="53468"/>
    <lineage>
        <taxon>Eukaryota</taxon>
        <taxon>Metazoa</taxon>
        <taxon>Spiralia</taxon>
        <taxon>Lophotrochozoa</taxon>
        <taxon>Platyhelminthes</taxon>
        <taxon>Cestoda</taxon>
        <taxon>Eucestoda</taxon>
        <taxon>Cyclophyllidea</taxon>
        <taxon>Mesocestoididae</taxon>
        <taxon>Mesocestoides</taxon>
    </lineage>
</organism>
<dbReference type="InterPro" id="IPR036034">
    <property type="entry name" value="PDZ_sf"/>
</dbReference>
<evidence type="ECO:0000259" key="2">
    <source>
        <dbReference type="PROSITE" id="PS50106"/>
    </source>
</evidence>
<dbReference type="InterPro" id="IPR001478">
    <property type="entry name" value="PDZ"/>
</dbReference>
<proteinExistence type="predicted"/>
<dbReference type="GO" id="GO:0005737">
    <property type="term" value="C:cytoplasm"/>
    <property type="evidence" value="ECO:0007669"/>
    <property type="project" value="TreeGrafter"/>
</dbReference>
<dbReference type="GO" id="GO:0007165">
    <property type="term" value="P:signal transduction"/>
    <property type="evidence" value="ECO:0007669"/>
    <property type="project" value="TreeGrafter"/>
</dbReference>
<dbReference type="WBParaSite" id="MCU_012921-RA">
    <property type="protein sequence ID" value="MCU_012921-RA"/>
    <property type="gene ID" value="MCU_012921"/>
</dbReference>
<name>A0A5K3G1R9_MESCO</name>
<feature type="domain" description="PDZ" evidence="2">
    <location>
        <begin position="262"/>
        <end position="345"/>
    </location>
</feature>
<dbReference type="Pfam" id="PF00595">
    <property type="entry name" value="PDZ"/>
    <property type="match status" value="2"/>
</dbReference>
<dbReference type="AlphaFoldDB" id="A0A5K3G1R9"/>
<feature type="domain" description="PDZ" evidence="2">
    <location>
        <begin position="94"/>
        <end position="161"/>
    </location>
</feature>
<dbReference type="Gene3D" id="2.30.42.10">
    <property type="match status" value="2"/>
</dbReference>